<feature type="compositionally biased region" description="Polar residues" evidence="3">
    <location>
        <begin position="465"/>
        <end position="474"/>
    </location>
</feature>
<accession>A0A1Y1UVG5</accession>
<dbReference type="SUPFAM" id="SSF54928">
    <property type="entry name" value="RNA-binding domain, RBD"/>
    <property type="match status" value="1"/>
</dbReference>
<feature type="compositionally biased region" description="Acidic residues" evidence="3">
    <location>
        <begin position="496"/>
        <end position="510"/>
    </location>
</feature>
<dbReference type="AlphaFoldDB" id="A0A1Y1UVG5"/>
<evidence type="ECO:0000259" key="5">
    <source>
        <dbReference type="PROSITE" id="PS50961"/>
    </source>
</evidence>
<organism evidence="6 7">
    <name type="scientific">Piromyces finnis</name>
    <dbReference type="NCBI Taxonomy" id="1754191"/>
    <lineage>
        <taxon>Eukaryota</taxon>
        <taxon>Fungi</taxon>
        <taxon>Fungi incertae sedis</taxon>
        <taxon>Chytridiomycota</taxon>
        <taxon>Chytridiomycota incertae sedis</taxon>
        <taxon>Neocallimastigomycetes</taxon>
        <taxon>Neocallimastigales</taxon>
        <taxon>Neocallimastigaceae</taxon>
        <taxon>Piromyces</taxon>
    </lineage>
</organism>
<gene>
    <name evidence="6" type="ORF">BCR36DRAFT_308885</name>
</gene>
<evidence type="ECO:0000256" key="2">
    <source>
        <dbReference type="PROSITE-ProRule" id="PRU00332"/>
    </source>
</evidence>
<dbReference type="InterPro" id="IPR000504">
    <property type="entry name" value="RRM_dom"/>
</dbReference>
<dbReference type="OrthoDB" id="439993at2759"/>
<evidence type="ECO:0000256" key="1">
    <source>
        <dbReference type="ARBA" id="ARBA00022884"/>
    </source>
</evidence>
<dbReference type="InterPro" id="IPR006630">
    <property type="entry name" value="La_HTH"/>
</dbReference>
<name>A0A1Y1UVG5_9FUNG</name>
<dbReference type="SUPFAM" id="SSF46785">
    <property type="entry name" value="Winged helix' DNA-binding domain"/>
    <property type="match status" value="1"/>
</dbReference>
<sequence length="561" mass="66098">MNYKELEKEIASKIDFCLSDSNLSYDSLLYSYISEEGWVPISVFILYKLKGLTMDEAEISKSIRKHCKDLEVSEDGKSIRRKKPIPNEFKDDSRTIYIEHLPNSISIEKIKTTFEEFGKIKAIYFPDVKKRMSQNENNKEINSKTDHKKELPIKFLFITYKKKKSVDQAIEKLNTYTQVTKSNFKELINNELNGFRILKIKTWRSMTKEYIQIRQKQIEKLKQNSQDNIMNNKEIEFKPGLIAEFRDYSPHQTYGYIRYKDASSAKIAENYFSRKKVIQVNGLDVSGTLFTTLKKKFEEEGKYQLIHDYEIIRLRILTDDEETEYWSYINGSIKNKNRAINNNHINHIENKHTVFNDSLKEEMEIDNESNGENVIEENHQNDTSTSHIQFNSKPFNEPLNEIKHIRFDDSDNDEENDENEENPNEENNNEEKLNKENNNGKNIKEGTTNEKNNNKKNENGNKINYSNNKDNIFVSNIEIDNDNDDDDDTNNNNDDNKDDNDDDNDDDDDNNNNNNNSRKETASVKKKRKRKYLKKHLKQKEKKIKLKAENEALKTNITTNE</sequence>
<feature type="domain" description="HTH La-type RNA-binding" evidence="5">
    <location>
        <begin position="1"/>
        <end position="89"/>
    </location>
</feature>
<keyword evidence="1 2" id="KW-0694">RNA-binding</keyword>
<reference evidence="6 7" key="1">
    <citation type="submission" date="2016-08" db="EMBL/GenBank/DDBJ databases">
        <title>Genomes of anaerobic fungi encode conserved fungal cellulosomes for biomass hydrolysis.</title>
        <authorList>
            <consortium name="DOE Joint Genome Institute"/>
            <person name="Haitjema C.H."/>
            <person name="Gilmore S.P."/>
            <person name="Henske J.K."/>
            <person name="Solomon K.V."/>
            <person name="De Groot R."/>
            <person name="Kuo A."/>
            <person name="Mondo S.J."/>
            <person name="Salamov A.A."/>
            <person name="Labutti K."/>
            <person name="Zhao Z."/>
            <person name="Chiniquy J."/>
            <person name="Barry K."/>
            <person name="Brewer H.M."/>
            <person name="Purvine S.O."/>
            <person name="Wright A.T."/>
            <person name="Boxma B."/>
            <person name="Van Alen T."/>
            <person name="Hackstein J.H."/>
            <person name="Baker S.E."/>
            <person name="Grigoriev I.V."/>
            <person name="O'Malley M.A."/>
        </authorList>
    </citation>
    <scope>NUCLEOTIDE SEQUENCE [LARGE SCALE GENOMIC DNA]</scope>
    <source>
        <strain evidence="7">finn</strain>
    </source>
</reference>
<dbReference type="InterPro" id="IPR036388">
    <property type="entry name" value="WH-like_DNA-bd_sf"/>
</dbReference>
<dbReference type="InterPro" id="IPR036390">
    <property type="entry name" value="WH_DNA-bd_sf"/>
</dbReference>
<dbReference type="Gene3D" id="1.10.10.10">
    <property type="entry name" value="Winged helix-like DNA-binding domain superfamily/Winged helix DNA-binding domain"/>
    <property type="match status" value="1"/>
</dbReference>
<dbReference type="PROSITE" id="PS50102">
    <property type="entry name" value="RRM"/>
    <property type="match status" value="1"/>
</dbReference>
<feature type="compositionally biased region" description="Basic residues" evidence="3">
    <location>
        <begin position="524"/>
        <end position="545"/>
    </location>
</feature>
<proteinExistence type="predicted"/>
<feature type="region of interest" description="Disordered" evidence="3">
    <location>
        <begin position="407"/>
        <end position="545"/>
    </location>
</feature>
<dbReference type="EMBL" id="MCFH01000072">
    <property type="protein sequence ID" value="ORX42029.1"/>
    <property type="molecule type" value="Genomic_DNA"/>
</dbReference>
<evidence type="ECO:0000313" key="7">
    <source>
        <dbReference type="Proteomes" id="UP000193719"/>
    </source>
</evidence>
<feature type="compositionally biased region" description="Acidic residues" evidence="3">
    <location>
        <begin position="410"/>
        <end position="428"/>
    </location>
</feature>
<dbReference type="InterPro" id="IPR012677">
    <property type="entry name" value="Nucleotide-bd_a/b_plait_sf"/>
</dbReference>
<keyword evidence="7" id="KW-1185">Reference proteome</keyword>
<dbReference type="InterPro" id="IPR035979">
    <property type="entry name" value="RBD_domain_sf"/>
</dbReference>
<dbReference type="SMART" id="SM00715">
    <property type="entry name" value="LA"/>
    <property type="match status" value="1"/>
</dbReference>
<protein>
    <recommendedName>
        <fullName evidence="8">HTH La-type RNA-binding domain-containing protein</fullName>
    </recommendedName>
</protein>
<reference evidence="6 7" key="2">
    <citation type="submission" date="2016-08" db="EMBL/GenBank/DDBJ databases">
        <title>Pervasive Adenine N6-methylation of Active Genes in Fungi.</title>
        <authorList>
            <consortium name="DOE Joint Genome Institute"/>
            <person name="Mondo S.J."/>
            <person name="Dannebaum R.O."/>
            <person name="Kuo R.C."/>
            <person name="Labutti K."/>
            <person name="Haridas S."/>
            <person name="Kuo A."/>
            <person name="Salamov A."/>
            <person name="Ahrendt S.R."/>
            <person name="Lipzen A."/>
            <person name="Sullivan W."/>
            <person name="Andreopoulos W.B."/>
            <person name="Clum A."/>
            <person name="Lindquist E."/>
            <person name="Daum C."/>
            <person name="Ramamoorthy G.K."/>
            <person name="Gryganskyi A."/>
            <person name="Culley D."/>
            <person name="Magnuson J.K."/>
            <person name="James T.Y."/>
            <person name="O'Malley M.A."/>
            <person name="Stajich J.E."/>
            <person name="Spatafora J.W."/>
            <person name="Visel A."/>
            <person name="Grigoriev I.V."/>
        </authorList>
    </citation>
    <scope>NUCLEOTIDE SEQUENCE [LARGE SCALE GENOMIC DNA]</scope>
    <source>
        <strain evidence="7">finn</strain>
    </source>
</reference>
<feature type="domain" description="RRM" evidence="4">
    <location>
        <begin position="94"/>
        <end position="205"/>
    </location>
</feature>
<dbReference type="STRING" id="1754191.A0A1Y1UVG5"/>
<dbReference type="PROSITE" id="PS50961">
    <property type="entry name" value="HTH_LA"/>
    <property type="match status" value="1"/>
</dbReference>
<evidence type="ECO:0000313" key="6">
    <source>
        <dbReference type="EMBL" id="ORX42029.1"/>
    </source>
</evidence>
<dbReference type="CDD" id="cd00590">
    <property type="entry name" value="RRM_SF"/>
    <property type="match status" value="1"/>
</dbReference>
<dbReference type="GO" id="GO:0003723">
    <property type="term" value="F:RNA binding"/>
    <property type="evidence" value="ECO:0007669"/>
    <property type="project" value="UniProtKB-UniRule"/>
</dbReference>
<dbReference type="Proteomes" id="UP000193719">
    <property type="component" value="Unassembled WGS sequence"/>
</dbReference>
<evidence type="ECO:0008006" key="8">
    <source>
        <dbReference type="Google" id="ProtNLM"/>
    </source>
</evidence>
<dbReference type="Gene3D" id="3.30.70.330">
    <property type="match status" value="1"/>
</dbReference>
<feature type="compositionally biased region" description="Basic and acidic residues" evidence="3">
    <location>
        <begin position="442"/>
        <end position="459"/>
    </location>
</feature>
<evidence type="ECO:0000259" key="4">
    <source>
        <dbReference type="PROSITE" id="PS50102"/>
    </source>
</evidence>
<feature type="compositionally biased region" description="Acidic residues" evidence="3">
    <location>
        <begin position="479"/>
        <end position="489"/>
    </location>
</feature>
<evidence type="ECO:0000256" key="3">
    <source>
        <dbReference type="SAM" id="MobiDB-lite"/>
    </source>
</evidence>
<comment type="caution">
    <text evidence="6">The sequence shown here is derived from an EMBL/GenBank/DDBJ whole genome shotgun (WGS) entry which is preliminary data.</text>
</comment>